<dbReference type="Pfam" id="PF08818">
    <property type="entry name" value="DUF1801"/>
    <property type="match status" value="1"/>
</dbReference>
<organism evidence="2 3">
    <name type="scientific">Asticcacaulis benevestitus DSM 16100 = ATCC BAA-896</name>
    <dbReference type="NCBI Taxonomy" id="1121022"/>
    <lineage>
        <taxon>Bacteria</taxon>
        <taxon>Pseudomonadati</taxon>
        <taxon>Pseudomonadota</taxon>
        <taxon>Alphaproteobacteria</taxon>
        <taxon>Caulobacterales</taxon>
        <taxon>Caulobacteraceae</taxon>
        <taxon>Asticcacaulis</taxon>
    </lineage>
</organism>
<dbReference type="eggNOG" id="COG4430">
    <property type="taxonomic scope" value="Bacteria"/>
</dbReference>
<sequence>MNTPNRNPKADAYYEKAEEFAKPIFSHLRDLIHATCPEVVEEVKWGIPHFDYRGDMMCIFAAYKRHCSFTFYKDALMYDPRLKANSDMPAAKRFMGSLTGSGDLPPDADLILWIKEAMALNEQGVKLPKQKSESPKKVDMPKAFAEMLEVNPKTKAIFDSKSPSFQKEYNVWIGEAKTDSTRDKRIEEALSWIAEGKGRFWKYSK</sequence>
<evidence type="ECO:0000259" key="1">
    <source>
        <dbReference type="Pfam" id="PF08818"/>
    </source>
</evidence>
<proteinExistence type="predicted"/>
<dbReference type="RefSeq" id="WP_018083013.1">
    <property type="nucleotide sequence ID" value="NZ_AQWM01000022.1"/>
</dbReference>
<dbReference type="Proteomes" id="UP000017837">
    <property type="component" value="Unassembled WGS sequence"/>
</dbReference>
<dbReference type="Gene3D" id="3.90.1150.200">
    <property type="match status" value="1"/>
</dbReference>
<gene>
    <name evidence="2" type="ORF">ABENE_15040</name>
</gene>
<dbReference type="Pfam" id="PF13376">
    <property type="entry name" value="OmdA"/>
    <property type="match status" value="1"/>
</dbReference>
<reference evidence="2 3" key="1">
    <citation type="journal article" date="2014" name="Nature">
        <title>Sequential evolution of bacterial morphology by co-option of a developmental regulator.</title>
        <authorList>
            <person name="Jiang C."/>
            <person name="Brown P.J."/>
            <person name="Ducret A."/>
            <person name="Brun Y.V."/>
        </authorList>
    </citation>
    <scope>NUCLEOTIDE SEQUENCE [LARGE SCALE GENOMIC DNA]</scope>
    <source>
        <strain evidence="2 3">DSM 16100</strain>
    </source>
</reference>
<accession>V4P4D6</accession>
<dbReference type="STRING" id="1121022.GCA_000376105_03336"/>
<comment type="caution">
    <text evidence="2">The sequence shown here is derived from an EMBL/GenBank/DDBJ whole genome shotgun (WGS) entry which is preliminary data.</text>
</comment>
<evidence type="ECO:0000313" key="2">
    <source>
        <dbReference type="EMBL" id="ESQ88822.1"/>
    </source>
</evidence>
<dbReference type="SUPFAM" id="SSF159888">
    <property type="entry name" value="YdhG-like"/>
    <property type="match status" value="1"/>
</dbReference>
<dbReference type="EMBL" id="AWGB01000033">
    <property type="protein sequence ID" value="ESQ88822.1"/>
    <property type="molecule type" value="Genomic_DNA"/>
</dbReference>
<keyword evidence="3" id="KW-1185">Reference proteome</keyword>
<dbReference type="OrthoDB" id="3236524at2"/>
<protein>
    <recommendedName>
        <fullName evidence="1">YdhG-like domain-containing protein</fullName>
    </recommendedName>
</protein>
<dbReference type="InterPro" id="IPR014922">
    <property type="entry name" value="YdhG-like"/>
</dbReference>
<dbReference type="PATRIC" id="fig|1121022.4.peg.3062"/>
<dbReference type="AlphaFoldDB" id="V4P4D6"/>
<evidence type="ECO:0000313" key="3">
    <source>
        <dbReference type="Proteomes" id="UP000017837"/>
    </source>
</evidence>
<feature type="domain" description="YdhG-like" evidence="1">
    <location>
        <begin position="22"/>
        <end position="92"/>
    </location>
</feature>
<name>V4P4D6_9CAUL</name>